<dbReference type="EMBL" id="PFGP01000125">
    <property type="protein sequence ID" value="PIW65992.1"/>
    <property type="molecule type" value="Genomic_DNA"/>
</dbReference>
<dbReference type="Pfam" id="PF01384">
    <property type="entry name" value="PHO4"/>
    <property type="match status" value="1"/>
</dbReference>
<organism evidence="7 8">
    <name type="scientific">Candidatus Taenaricola geysiri</name>
    <dbReference type="NCBI Taxonomy" id="1974752"/>
    <lineage>
        <taxon>Bacteria</taxon>
        <taxon>Pseudomonadati</taxon>
        <taxon>Candidatus Omnitrophota</taxon>
        <taxon>Candidatus Taenaricola</taxon>
    </lineage>
</organism>
<feature type="transmembrane region" description="Helical" evidence="6">
    <location>
        <begin position="169"/>
        <end position="187"/>
    </location>
</feature>
<dbReference type="PANTHER" id="PTHR11101">
    <property type="entry name" value="PHOSPHATE TRANSPORTER"/>
    <property type="match status" value="1"/>
</dbReference>
<dbReference type="Proteomes" id="UP000231267">
    <property type="component" value="Unassembled WGS sequence"/>
</dbReference>
<feature type="transmembrane region" description="Helical" evidence="6">
    <location>
        <begin position="241"/>
        <end position="264"/>
    </location>
</feature>
<keyword evidence="5 6" id="KW-0472">Membrane</keyword>
<accession>A0A2J0LDR1</accession>
<feature type="transmembrane region" description="Helical" evidence="6">
    <location>
        <begin position="80"/>
        <end position="98"/>
    </location>
</feature>
<feature type="transmembrane region" description="Helical" evidence="6">
    <location>
        <begin position="270"/>
        <end position="287"/>
    </location>
</feature>
<evidence type="ECO:0000256" key="4">
    <source>
        <dbReference type="ARBA" id="ARBA00022989"/>
    </source>
</evidence>
<feature type="transmembrane region" description="Helical" evidence="6">
    <location>
        <begin position="131"/>
        <end position="157"/>
    </location>
</feature>
<protein>
    <submittedName>
        <fullName evidence="7">Inorganic phosphate transporter</fullName>
    </submittedName>
</protein>
<comment type="caution">
    <text evidence="7">The sequence shown here is derived from an EMBL/GenBank/DDBJ whole genome shotgun (WGS) entry which is preliminary data.</text>
</comment>
<keyword evidence="3 6" id="KW-0812">Transmembrane</keyword>
<feature type="transmembrane region" description="Helical" evidence="6">
    <location>
        <begin position="38"/>
        <end position="59"/>
    </location>
</feature>
<name>A0A2J0LDR1_9BACT</name>
<evidence type="ECO:0000256" key="2">
    <source>
        <dbReference type="ARBA" id="ARBA00022448"/>
    </source>
</evidence>
<evidence type="ECO:0000256" key="3">
    <source>
        <dbReference type="ARBA" id="ARBA00022692"/>
    </source>
</evidence>
<evidence type="ECO:0000256" key="1">
    <source>
        <dbReference type="ARBA" id="ARBA00004141"/>
    </source>
</evidence>
<evidence type="ECO:0000256" key="6">
    <source>
        <dbReference type="SAM" id="Phobius"/>
    </source>
</evidence>
<evidence type="ECO:0000313" key="7">
    <source>
        <dbReference type="EMBL" id="PIW65992.1"/>
    </source>
</evidence>
<keyword evidence="4 6" id="KW-1133">Transmembrane helix</keyword>
<dbReference type="GO" id="GO:0016020">
    <property type="term" value="C:membrane"/>
    <property type="evidence" value="ECO:0007669"/>
    <property type="project" value="UniProtKB-SubCell"/>
</dbReference>
<sequence>MHLFIIAITILMGIAVGWSIGANDAANSLGVAVGSRVLTFRQAILLICIFGFLGAYFNGAHVIKTVGKGIVPLDQLDKNIALYVALVASFGACAWVALATHWKMPISTSHSIVGAVAGAGLAVHAPISWKVLFDVFMCWILTPVGAAIMGFVICIIVKNTFYRIVPRRFARPILVFLVITSGCYVAFTWGANDVANCVGVISGAGILSINSSIILGIMAILFGIITLGYKVIQTVGSEITNLVPVMAFSAQLASALNVHIYTLFGIPVSTSHSIVGAIFGVGMVRGLRVLNIKILKNIIISWIATPFVSGVVSFSVLKGIMLFK</sequence>
<feature type="transmembrane region" description="Helical" evidence="6">
    <location>
        <begin position="299"/>
        <end position="323"/>
    </location>
</feature>
<dbReference type="PANTHER" id="PTHR11101:SF80">
    <property type="entry name" value="PHOSPHATE TRANSPORTER"/>
    <property type="match status" value="1"/>
</dbReference>
<evidence type="ECO:0000313" key="8">
    <source>
        <dbReference type="Proteomes" id="UP000231267"/>
    </source>
</evidence>
<dbReference type="GO" id="GO:0035435">
    <property type="term" value="P:phosphate ion transmembrane transport"/>
    <property type="evidence" value="ECO:0007669"/>
    <property type="project" value="TreeGrafter"/>
</dbReference>
<comment type="subcellular location">
    <subcellularLocation>
        <location evidence="1">Membrane</location>
        <topology evidence="1">Multi-pass membrane protein</topology>
    </subcellularLocation>
</comment>
<evidence type="ECO:0000256" key="5">
    <source>
        <dbReference type="ARBA" id="ARBA00023136"/>
    </source>
</evidence>
<dbReference type="AlphaFoldDB" id="A0A2J0LDR1"/>
<proteinExistence type="predicted"/>
<dbReference type="GO" id="GO:0005315">
    <property type="term" value="F:phosphate transmembrane transporter activity"/>
    <property type="evidence" value="ECO:0007669"/>
    <property type="project" value="InterPro"/>
</dbReference>
<dbReference type="InterPro" id="IPR001204">
    <property type="entry name" value="Phos_transporter"/>
</dbReference>
<keyword evidence="2" id="KW-0813">Transport</keyword>
<gene>
    <name evidence="7" type="ORF">COW11_05535</name>
</gene>
<feature type="transmembrane region" description="Helical" evidence="6">
    <location>
        <begin position="207"/>
        <end position="229"/>
    </location>
</feature>
<reference evidence="7 8" key="1">
    <citation type="submission" date="2017-09" db="EMBL/GenBank/DDBJ databases">
        <title>Depth-based differentiation of microbial function through sediment-hosted aquifers and enrichment of novel symbionts in the deep terrestrial subsurface.</title>
        <authorList>
            <person name="Probst A.J."/>
            <person name="Ladd B."/>
            <person name="Jarett J.K."/>
            <person name="Geller-Mcgrath D.E."/>
            <person name="Sieber C.M."/>
            <person name="Emerson J.B."/>
            <person name="Anantharaman K."/>
            <person name="Thomas B.C."/>
            <person name="Malmstrom R."/>
            <person name="Stieglmeier M."/>
            <person name="Klingl A."/>
            <person name="Woyke T."/>
            <person name="Ryan C.M."/>
            <person name="Banfield J.F."/>
        </authorList>
    </citation>
    <scope>NUCLEOTIDE SEQUENCE [LARGE SCALE GENOMIC DNA]</scope>
    <source>
        <strain evidence="7">CG12_big_fil_rev_8_21_14_0_65_43_15</strain>
    </source>
</reference>